<evidence type="ECO:0000256" key="1">
    <source>
        <dbReference type="SAM" id="MobiDB-lite"/>
    </source>
</evidence>
<accession>A0A1B1BQM4</accession>
<keyword evidence="2" id="KW-0472">Membrane</keyword>
<feature type="compositionally biased region" description="Gly residues" evidence="1">
    <location>
        <begin position="462"/>
        <end position="478"/>
    </location>
</feature>
<feature type="transmembrane region" description="Helical" evidence="2">
    <location>
        <begin position="79"/>
        <end position="103"/>
    </location>
</feature>
<reference evidence="3 4" key="1">
    <citation type="submission" date="2016-06" db="EMBL/GenBank/DDBJ databases">
        <title>Genome sequencing of Cryobacterium arcticum PAMC 27867.</title>
        <authorList>
            <person name="Lee J."/>
            <person name="Kim O.-S."/>
        </authorList>
    </citation>
    <scope>NUCLEOTIDE SEQUENCE [LARGE SCALE GENOMIC DNA]</scope>
    <source>
        <strain evidence="3 4">PAMC 27867</strain>
        <plasmid evidence="4">pp27867_2</plasmid>
    </source>
</reference>
<keyword evidence="2" id="KW-1133">Transmembrane helix</keyword>
<evidence type="ECO:0000313" key="4">
    <source>
        <dbReference type="Proteomes" id="UP000092582"/>
    </source>
</evidence>
<geneLocation type="plasmid" evidence="4">
    <name>pp27867_2</name>
</geneLocation>
<organism evidence="3 4">
    <name type="scientific">Cryobacterium arcticum</name>
    <dbReference type="NCBI Taxonomy" id="670052"/>
    <lineage>
        <taxon>Bacteria</taxon>
        <taxon>Bacillati</taxon>
        <taxon>Actinomycetota</taxon>
        <taxon>Actinomycetes</taxon>
        <taxon>Micrococcales</taxon>
        <taxon>Microbacteriaceae</taxon>
        <taxon>Cryobacterium</taxon>
    </lineage>
</organism>
<dbReference type="OrthoDB" id="3694109at2"/>
<dbReference type="Proteomes" id="UP000092582">
    <property type="component" value="Plasmid pP27867_2"/>
</dbReference>
<feature type="transmembrane region" description="Helical" evidence="2">
    <location>
        <begin position="115"/>
        <end position="138"/>
    </location>
</feature>
<dbReference type="EMBL" id="CP016284">
    <property type="protein sequence ID" value="ANP74868.1"/>
    <property type="molecule type" value="Genomic_DNA"/>
</dbReference>
<dbReference type="KEGG" id="cart:PA27867_3961"/>
<feature type="transmembrane region" description="Helical" evidence="2">
    <location>
        <begin position="312"/>
        <end position="336"/>
    </location>
</feature>
<name>A0A1B1BQM4_9MICO</name>
<dbReference type="Pfam" id="PF19590">
    <property type="entry name" value="TrbL_3"/>
    <property type="match status" value="1"/>
</dbReference>
<evidence type="ECO:0000313" key="3">
    <source>
        <dbReference type="EMBL" id="ANP74868.1"/>
    </source>
</evidence>
<sequence>MCSIGDPLGCVAEGVGDAATKFSQDAVEALTQQVLDGFGKALASIGTIWVAVPTPVLTAGNATNTSLDAPPGADSFSTILGYVTYIGLALAILSIIALGALIALRSRRGEGMRSVGTLGIIFIGILLISGASALVGGLLGSVAPEGSSSAVGFLQNSLWYYVGALAVLSVIIGGIRMAWEQRAQPGKDLLQSLITLIVVSGTGLAVITLGVAAADAFSVWILDSATDCTVSEAGTNCFGTNVANLLTLGTVISPGVGVIGTLVLASLAMLMTYVQVALMVIRGGLLVVLAGVLPLTASFTNTQMGKQWFGKVIGWTIAFILYKPAAALIYAAAFQLASANPLEGGESLWSILTGLALMLMALVALPALMKFVAPMTGAVSGGGNAGVALAAAGGGAVGELASGAIKRLGSASNQSSGGGGGTSNAAPTGSGGGGGQKPSSSASPTGSGGGGKSTSTAPKPTGAGGGATTTASGGGAAAGGTAASGAAASGAAAAGPVAPIIMAADKAKDIAKAAGSAAQGAVADSTGSNG</sequence>
<gene>
    <name evidence="3" type="ORF">PA27867_3961</name>
</gene>
<feature type="transmembrane region" description="Helical" evidence="2">
    <location>
        <begin position="280"/>
        <end position="300"/>
    </location>
</feature>
<dbReference type="InterPro" id="IPR045782">
    <property type="entry name" value="TrbL_3"/>
</dbReference>
<dbReference type="AlphaFoldDB" id="A0A1B1BQM4"/>
<keyword evidence="2" id="KW-0812">Transmembrane</keyword>
<feature type="transmembrane region" description="Helical" evidence="2">
    <location>
        <begin position="158"/>
        <end position="179"/>
    </location>
</feature>
<feature type="transmembrane region" description="Helical" evidence="2">
    <location>
        <begin position="348"/>
        <end position="369"/>
    </location>
</feature>
<feature type="transmembrane region" description="Helical" evidence="2">
    <location>
        <begin position="191"/>
        <end position="214"/>
    </location>
</feature>
<keyword evidence="4" id="KW-1185">Reference proteome</keyword>
<keyword evidence="3" id="KW-0614">Plasmid</keyword>
<protein>
    <submittedName>
        <fullName evidence="3">Uncharacterized protein</fullName>
    </submittedName>
</protein>
<dbReference type="PATRIC" id="fig|670052.7.peg.4071"/>
<proteinExistence type="predicted"/>
<feature type="transmembrane region" description="Helical" evidence="2">
    <location>
        <begin position="251"/>
        <end position="273"/>
    </location>
</feature>
<evidence type="ECO:0000256" key="2">
    <source>
        <dbReference type="SAM" id="Phobius"/>
    </source>
</evidence>
<feature type="region of interest" description="Disordered" evidence="1">
    <location>
        <begin position="411"/>
        <end position="482"/>
    </location>
</feature>